<dbReference type="Proteomes" id="UP000325055">
    <property type="component" value="Unassembled WGS sequence"/>
</dbReference>
<gene>
    <name evidence="1" type="ORF">F2Y86_25795</name>
</gene>
<evidence type="ECO:0008006" key="3">
    <source>
        <dbReference type="Google" id="ProtNLM"/>
    </source>
</evidence>
<evidence type="ECO:0000313" key="2">
    <source>
        <dbReference type="Proteomes" id="UP000325055"/>
    </source>
</evidence>
<dbReference type="EMBL" id="VVYW01000035">
    <property type="protein sequence ID" value="KAA5402491.1"/>
    <property type="molecule type" value="Genomic_DNA"/>
</dbReference>
<accession>A0A5M6A1U2</accession>
<dbReference type="AlphaFoldDB" id="A0A5M6A1U2"/>
<evidence type="ECO:0000313" key="1">
    <source>
        <dbReference type="EMBL" id="KAA5402491.1"/>
    </source>
</evidence>
<protein>
    <recommendedName>
        <fullName evidence="3">DUF4304 domain-containing protein</fullName>
    </recommendedName>
</protein>
<dbReference type="RefSeq" id="WP_149950667.1">
    <property type="nucleotide sequence ID" value="NZ_RCXI01000036.1"/>
</dbReference>
<sequence length="222" mass="26342">MKTLDRKSQNVISKDWLSEFPDFKQYKPMLLIRRNGPVLCGFDLRTTSSKEDYEPTFFIHGLMIEAAPVMSMGSVFTSLTDKGARDYVRICSHEKDFRDASLRIKKSISPLQKASLSLYELIEFIKKQESYKYYSSYEFEIIILLLFYYGKVDKAEKELENALSIISRWDNSTWLIRFLGVKGWERKMRNLMNKDTLQENINKEIVKYKLEEFIDYRLIDNK</sequence>
<name>A0A5M6A1U2_9BACE</name>
<comment type="caution">
    <text evidence="1">The sequence shown here is derived from an EMBL/GenBank/DDBJ whole genome shotgun (WGS) entry which is preliminary data.</text>
</comment>
<reference evidence="1 2" key="1">
    <citation type="journal article" date="2019" name="Nat. Med.">
        <title>A library of human gut bacterial isolates paired with longitudinal multiomics data enables mechanistic microbiome research.</title>
        <authorList>
            <person name="Poyet M."/>
            <person name="Groussin M."/>
            <person name="Gibbons S.M."/>
            <person name="Avila-Pacheco J."/>
            <person name="Jiang X."/>
            <person name="Kearney S.M."/>
            <person name="Perrotta A.R."/>
            <person name="Berdy B."/>
            <person name="Zhao S."/>
            <person name="Lieberman T.D."/>
            <person name="Swanson P.K."/>
            <person name="Smith M."/>
            <person name="Roesemann S."/>
            <person name="Alexander J.E."/>
            <person name="Rich S.A."/>
            <person name="Livny J."/>
            <person name="Vlamakis H."/>
            <person name="Clish C."/>
            <person name="Bullock K."/>
            <person name="Deik A."/>
            <person name="Scott J."/>
            <person name="Pierce K.A."/>
            <person name="Xavier R.J."/>
            <person name="Alm E.J."/>
        </authorList>
    </citation>
    <scope>NUCLEOTIDE SEQUENCE [LARGE SCALE GENOMIC DNA]</scope>
    <source>
        <strain evidence="1 2">BIOML-A7</strain>
    </source>
</reference>
<organism evidence="1 2">
    <name type="scientific">Bacteroides cellulosilyticus</name>
    <dbReference type="NCBI Taxonomy" id="246787"/>
    <lineage>
        <taxon>Bacteria</taxon>
        <taxon>Pseudomonadati</taxon>
        <taxon>Bacteroidota</taxon>
        <taxon>Bacteroidia</taxon>
        <taxon>Bacteroidales</taxon>
        <taxon>Bacteroidaceae</taxon>
        <taxon>Bacteroides</taxon>
    </lineage>
</organism>
<dbReference type="GeneID" id="79860092"/>
<proteinExistence type="predicted"/>